<reference evidence="3 4" key="1">
    <citation type="journal article" date="2016" name="ISME J.">
        <title>Chasing the elusive Euryarchaeota class WSA2: genomes reveal a uniquely fastidious methyl-reducing methanogen.</title>
        <authorList>
            <person name="Nobu M.K."/>
            <person name="Narihiro T."/>
            <person name="Kuroda K."/>
            <person name="Mei R."/>
            <person name="Liu W.T."/>
        </authorList>
    </citation>
    <scope>NUCLEOTIDE SEQUENCE [LARGE SCALE GENOMIC DNA]</scope>
    <source>
        <strain evidence="3">U1lsi0528_Bin055</strain>
    </source>
</reference>
<dbReference type="Proteomes" id="UP000075398">
    <property type="component" value="Unassembled WGS sequence"/>
</dbReference>
<gene>
    <name evidence="3" type="ORF">AMQ22_02309</name>
</gene>
<evidence type="ECO:0000256" key="2">
    <source>
        <dbReference type="SAM" id="Phobius"/>
    </source>
</evidence>
<dbReference type="EMBL" id="LNGC01000287">
    <property type="protein sequence ID" value="KYC44381.1"/>
    <property type="molecule type" value="Genomic_DNA"/>
</dbReference>
<name>A0A150IHA4_9EURY</name>
<comment type="caution">
    <text evidence="3">The sequence shown here is derived from an EMBL/GenBank/DDBJ whole genome shotgun (WGS) entry which is preliminary data.</text>
</comment>
<dbReference type="AlphaFoldDB" id="A0A150IHA4"/>
<evidence type="ECO:0000256" key="1">
    <source>
        <dbReference type="SAM" id="Coils"/>
    </source>
</evidence>
<evidence type="ECO:0000313" key="3">
    <source>
        <dbReference type="EMBL" id="KYC44381.1"/>
    </source>
</evidence>
<keyword evidence="2" id="KW-1133">Transmembrane helix</keyword>
<protein>
    <submittedName>
        <fullName evidence="3">Uncharacterized protein</fullName>
    </submittedName>
</protein>
<organism evidence="3 4">
    <name type="scientific">Candidatus Methanofastidiosum methylothiophilum</name>
    <dbReference type="NCBI Taxonomy" id="1705564"/>
    <lineage>
        <taxon>Archaea</taxon>
        <taxon>Methanobacteriati</taxon>
        <taxon>Methanobacteriota</taxon>
        <taxon>Stenosarchaea group</taxon>
        <taxon>Candidatus Methanofastidiosia</taxon>
        <taxon>Candidatus Methanofastidiosales</taxon>
        <taxon>Candidatus Methanofastidiosaceae</taxon>
        <taxon>Candidatus Methanofastidiosum</taxon>
    </lineage>
</organism>
<keyword evidence="2" id="KW-0472">Membrane</keyword>
<keyword evidence="2" id="KW-0812">Transmembrane</keyword>
<keyword evidence="1" id="KW-0175">Coiled coil</keyword>
<feature type="coiled-coil region" evidence="1">
    <location>
        <begin position="27"/>
        <end position="54"/>
    </location>
</feature>
<accession>A0A150IHA4</accession>
<dbReference type="STRING" id="1705564.APG08_01521"/>
<sequence length="158" mass="17857">MSKNIIAILGILVLIFGATSYLMFTENKDLKADIETLTTEKNIVTEERDSLKTEMETMIPVSEKNALKLVDAYIWENGQKIAGTKSYSFHPYSPTYKINDKDTFYEIEVLRGIGKLEGNNLTVSYHALKFEVSKNTGEVTYKGMAESAFPSTFYIRVS</sequence>
<feature type="transmembrane region" description="Helical" evidence="2">
    <location>
        <begin position="6"/>
        <end position="24"/>
    </location>
</feature>
<evidence type="ECO:0000313" key="4">
    <source>
        <dbReference type="Proteomes" id="UP000075398"/>
    </source>
</evidence>
<proteinExistence type="predicted"/>